<evidence type="ECO:0000313" key="1">
    <source>
        <dbReference type="Proteomes" id="UP000887580"/>
    </source>
</evidence>
<dbReference type="Proteomes" id="UP000887580">
    <property type="component" value="Unplaced"/>
</dbReference>
<accession>A0AC35F3I3</accession>
<evidence type="ECO:0000313" key="2">
    <source>
        <dbReference type="WBParaSite" id="PS1159_v2.g13444.t1"/>
    </source>
</evidence>
<protein>
    <submittedName>
        <fullName evidence="2">Uncharacterized protein</fullName>
    </submittedName>
</protein>
<proteinExistence type="predicted"/>
<dbReference type="WBParaSite" id="PS1159_v2.g13444.t1">
    <property type="protein sequence ID" value="PS1159_v2.g13444.t1"/>
    <property type="gene ID" value="PS1159_v2.g13444"/>
</dbReference>
<name>A0AC35F3I3_9BILA</name>
<sequence>MKKNEAEFGEIKESKNAKQVLVDSKIVIQNPFEFPRQRENDDGNEKPEIAQFKASQRLLTSNASVTPNYIFPKIPKGESLKNESEVKIFTNCFKLQKQLKEASHRTIEKDKNVKAVKQELKDVAAEIRQQTYKTENSLKGGGCFDTVS</sequence>
<organism evidence="1 2">
    <name type="scientific">Panagrolaimus sp. PS1159</name>
    <dbReference type="NCBI Taxonomy" id="55785"/>
    <lineage>
        <taxon>Eukaryota</taxon>
        <taxon>Metazoa</taxon>
        <taxon>Ecdysozoa</taxon>
        <taxon>Nematoda</taxon>
        <taxon>Chromadorea</taxon>
        <taxon>Rhabditida</taxon>
        <taxon>Tylenchina</taxon>
        <taxon>Panagrolaimomorpha</taxon>
        <taxon>Panagrolaimoidea</taxon>
        <taxon>Panagrolaimidae</taxon>
        <taxon>Panagrolaimus</taxon>
    </lineage>
</organism>
<reference evidence="2" key="1">
    <citation type="submission" date="2022-11" db="UniProtKB">
        <authorList>
            <consortium name="WormBaseParasite"/>
        </authorList>
    </citation>
    <scope>IDENTIFICATION</scope>
</reference>